<dbReference type="Proteomes" id="UP000054529">
    <property type="component" value="Unassembled WGS sequence"/>
</dbReference>
<name>A0A0C1V6J5_9ENTR</name>
<dbReference type="AlphaFoldDB" id="A0A0C1V6J5"/>
<organism evidence="1 2">
    <name type="scientific">Candidatus Riesia pediculischaeffi PTSU</name>
    <dbReference type="NCBI Taxonomy" id="1401651"/>
    <lineage>
        <taxon>Bacteria</taxon>
        <taxon>Pseudomonadati</taxon>
        <taxon>Pseudomonadota</taxon>
        <taxon>Gammaproteobacteria</taxon>
        <taxon>Enterobacterales</taxon>
        <taxon>Enterobacteriaceae</taxon>
        <taxon>Candidatus Riesia</taxon>
    </lineage>
</organism>
<reference evidence="1 2" key="1">
    <citation type="journal article" date="2014" name="G3 (Bethesda)">
        <title>Genome sequence of Candidatus Riesia pediculischaeffi, endosymbiont of chimpanzee lice, and genomic comparison of recently acquired endosymbionts from human and chimpanzee lice.</title>
        <authorList>
            <person name="Boyd B.M."/>
            <person name="Allen J.M."/>
            <person name="de Crecy-Lagard V."/>
            <person name="Reed D.L."/>
        </authorList>
    </citation>
    <scope>NUCLEOTIDE SEQUENCE [LARGE SCALE GENOMIC DNA]</scope>
    <source>
        <strain evidence="1 2">PTSU</strain>
    </source>
</reference>
<dbReference type="HOGENOM" id="CLU_3213880_0_0_6"/>
<protein>
    <submittedName>
        <fullName evidence="1">Uncharacterized protein</fullName>
    </submittedName>
</protein>
<accession>A0A0C1V6J5</accession>
<evidence type="ECO:0000313" key="2">
    <source>
        <dbReference type="Proteomes" id="UP000054529"/>
    </source>
</evidence>
<gene>
    <name evidence="1" type="ORF">P689_11935</name>
</gene>
<evidence type="ECO:0000313" key="1">
    <source>
        <dbReference type="EMBL" id="KIE64064.1"/>
    </source>
</evidence>
<proteinExistence type="predicted"/>
<sequence length="44" mass="5130">MKINRYTAIYTYLKITKCNLVRSIVHKNLSKILIANIPITLIKI</sequence>
<dbReference type="EMBL" id="AWXV01000002">
    <property type="protein sequence ID" value="KIE64064.1"/>
    <property type="molecule type" value="Genomic_DNA"/>
</dbReference>
<comment type="caution">
    <text evidence="1">The sequence shown here is derived from an EMBL/GenBank/DDBJ whole genome shotgun (WGS) entry which is preliminary data.</text>
</comment>